<dbReference type="EMBL" id="LR881466">
    <property type="protein sequence ID" value="CAD5313777.1"/>
    <property type="molecule type" value="Genomic_DNA"/>
</dbReference>
<reference evidence="3 6" key="3">
    <citation type="submission" date="2020-09" db="EMBL/GenBank/DDBJ databases">
        <authorList>
            <person name="Ashkenazy H."/>
        </authorList>
    </citation>
    <scope>NUCLEOTIDE SEQUENCE [LARGE SCALE GENOMIC DNA]</scope>
    <source>
        <strain evidence="6">cv. Cdm-0</strain>
    </source>
</reference>
<organism evidence="4 5">
    <name type="scientific">Arabidopsis thaliana</name>
    <name type="common">Mouse-ear cress</name>
    <dbReference type="NCBI Taxonomy" id="3702"/>
    <lineage>
        <taxon>Eukaryota</taxon>
        <taxon>Viridiplantae</taxon>
        <taxon>Streptophyta</taxon>
        <taxon>Embryophyta</taxon>
        <taxon>Tracheophyta</taxon>
        <taxon>Spermatophyta</taxon>
        <taxon>Magnoliopsida</taxon>
        <taxon>eudicotyledons</taxon>
        <taxon>Gunneridae</taxon>
        <taxon>Pentapetalae</taxon>
        <taxon>rosids</taxon>
        <taxon>malvids</taxon>
        <taxon>Brassicales</taxon>
        <taxon>Brassicaceae</taxon>
        <taxon>Camelineae</taxon>
        <taxon>Arabidopsis</taxon>
    </lineage>
</organism>
<accession>A0A178WPJ8</accession>
<name>A0A178WPJ8_ARATH</name>
<evidence type="ECO:0000313" key="4">
    <source>
        <dbReference type="EMBL" id="OAP19443.1"/>
    </source>
</evidence>
<evidence type="ECO:0000313" key="6">
    <source>
        <dbReference type="Proteomes" id="UP000516314"/>
    </source>
</evidence>
<protein>
    <submittedName>
        <fullName evidence="3">(thale cress) hypothetical protein</fullName>
    </submittedName>
</protein>
<dbReference type="EMBL" id="LUHQ01000001">
    <property type="protein sequence ID" value="OAP19443.1"/>
    <property type="molecule type" value="Genomic_DNA"/>
</dbReference>
<dbReference type="Proteomes" id="UP000078284">
    <property type="component" value="Chromosome 1"/>
</dbReference>
<proteinExistence type="predicted"/>
<dbReference type="PANTHER" id="PTHR47565">
    <property type="entry name" value="CYTOCHROME C OXIDASE 19-1"/>
    <property type="match status" value="1"/>
</dbReference>
<dbReference type="PANTHER" id="PTHR47565:SF2">
    <property type="entry name" value="CYTOCHROME C OXIDASE 19-1"/>
    <property type="match status" value="1"/>
</dbReference>
<feature type="domain" description="CHCH" evidence="2">
    <location>
        <begin position="31"/>
        <end position="65"/>
    </location>
</feature>
<gene>
    <name evidence="4" type="ordered locus">AXX17_At1g27340</name>
    <name evidence="3" type="ORF">AT9943_LOCUS2261</name>
</gene>
<sequence>MSTGGVFGGNRGLRPIPPEKGILPLDHLHQCDTEKKGYLNCLKSTGHKSEQCRHLSKTYLECRMAKSVLISLLNLMAKQDMSELGFSGELLNWILLWRKKDESLRLYIVLIDFVEHLHIEI</sequence>
<dbReference type="InterPro" id="IPR010625">
    <property type="entry name" value="CHCH"/>
</dbReference>
<keyword evidence="1" id="KW-1015">Disulfide bond</keyword>
<dbReference type="Proteomes" id="UP000516314">
    <property type="component" value="Chromosome 1"/>
</dbReference>
<reference evidence="4" key="2">
    <citation type="submission" date="2016-03" db="EMBL/GenBank/DDBJ databases">
        <title>Full-length assembly of Arabidopsis thaliana Ler reveals the complement of translocations and inversions.</title>
        <authorList>
            <person name="Zapata L."/>
            <person name="Schneeberger K."/>
            <person name="Ossowski S."/>
        </authorList>
    </citation>
    <scope>NUCLEOTIDE SEQUENCE [LARGE SCALE GENOMIC DNA]</scope>
    <source>
        <tissue evidence="4">Leaf</tissue>
    </source>
</reference>
<evidence type="ECO:0000259" key="2">
    <source>
        <dbReference type="Pfam" id="PF06747"/>
    </source>
</evidence>
<evidence type="ECO:0000313" key="3">
    <source>
        <dbReference type="EMBL" id="CAD5313777.1"/>
    </source>
</evidence>
<dbReference type="AlphaFoldDB" id="A0A178WPJ8"/>
<reference evidence="5" key="1">
    <citation type="journal article" date="2016" name="Proc. Natl. Acad. Sci. U.S.A.">
        <title>Chromosome-level assembly of Arabidopsis thaliana Ler reveals the extent of translocation and inversion polymorphisms.</title>
        <authorList>
            <person name="Zapata L."/>
            <person name="Ding J."/>
            <person name="Willing E.M."/>
            <person name="Hartwig B."/>
            <person name="Bezdan D."/>
            <person name="Jiao W.B."/>
            <person name="Patel V."/>
            <person name="Velikkakam James G."/>
            <person name="Koornneef M."/>
            <person name="Ossowski S."/>
            <person name="Schneeberger K."/>
        </authorList>
    </citation>
    <scope>NUCLEOTIDE SEQUENCE [LARGE SCALE GENOMIC DNA]</scope>
    <source>
        <strain evidence="5">cv. Landsberg erecta</strain>
    </source>
</reference>
<dbReference type="Pfam" id="PF06747">
    <property type="entry name" value="CHCH"/>
    <property type="match status" value="1"/>
</dbReference>
<evidence type="ECO:0000256" key="1">
    <source>
        <dbReference type="ARBA" id="ARBA00023157"/>
    </source>
</evidence>
<evidence type="ECO:0000313" key="5">
    <source>
        <dbReference type="Proteomes" id="UP000078284"/>
    </source>
</evidence>
<dbReference type="ExpressionAtlas" id="A0A178WPJ8">
    <property type="expression patterns" value="baseline and differential"/>
</dbReference>